<dbReference type="GO" id="GO:0004609">
    <property type="term" value="F:phosphatidylserine decarboxylase activity"/>
    <property type="evidence" value="ECO:0007669"/>
    <property type="project" value="InterPro"/>
</dbReference>
<organism evidence="3 4">
    <name type="scientific">Pseudovirgaria hyperparasitica</name>
    <dbReference type="NCBI Taxonomy" id="470096"/>
    <lineage>
        <taxon>Eukaryota</taxon>
        <taxon>Fungi</taxon>
        <taxon>Dikarya</taxon>
        <taxon>Ascomycota</taxon>
        <taxon>Pezizomycotina</taxon>
        <taxon>Dothideomycetes</taxon>
        <taxon>Dothideomycetes incertae sedis</taxon>
        <taxon>Acrospermales</taxon>
        <taxon>Acrospermaceae</taxon>
        <taxon>Pseudovirgaria</taxon>
    </lineage>
</organism>
<name>A0A6A6W1W8_9PEZI</name>
<keyword evidence="4" id="KW-1185">Reference proteome</keyword>
<sequence>MAAVPTIDFLTAPHRHYHVSGEPAFEAAIKTANSYDLPKADIEHFSSLPCYLSFLSSILTWTPTENVDASAIYHRFAVVYFVLNQPSVIVYQSPIRPQASKVPLTWLSTWIVDFGKEFGQYMNTPESISEETLRTFAQSPKFKIDDYVKPDGGWATFNDFFARHVKPGKRPIAVPDDGSVLVSPVDCTYLEKFPVTERATVTVKTVEWNIDELFDGSMYAPHFANGTLVHLFLQPHDYHRMHAPVDGVVLEARKILGAHYSQIEAVPRTEIDGDHSSTHYIRKTRHVLSGANDFGYQFNQTRGLIVLQTPHGLVAIVPVGMSVCSSVVIKLEEGEQLVKGDEMGYFQLGGSDMIVLFENDPIVSVQEGQYLRMGEELLLVVTRRLALTNAGVPSSDQGVLESRVKLQGYTLDT</sequence>
<dbReference type="RefSeq" id="XP_033599333.1">
    <property type="nucleotide sequence ID" value="XM_033746116.1"/>
</dbReference>
<dbReference type="OrthoDB" id="5973539at2759"/>
<keyword evidence="1" id="KW-0210">Decarboxylase</keyword>
<gene>
    <name evidence="3" type="ORF">EJ05DRAFT_493432</name>
</gene>
<accession>A0A6A6W1W8</accession>
<evidence type="ECO:0000256" key="2">
    <source>
        <dbReference type="ARBA" id="ARBA00023239"/>
    </source>
</evidence>
<evidence type="ECO:0000313" key="4">
    <source>
        <dbReference type="Proteomes" id="UP000799437"/>
    </source>
</evidence>
<evidence type="ECO:0000313" key="3">
    <source>
        <dbReference type="EMBL" id="KAF2756882.1"/>
    </source>
</evidence>
<dbReference type="Proteomes" id="UP000799437">
    <property type="component" value="Unassembled WGS sequence"/>
</dbReference>
<protein>
    <recommendedName>
        <fullName evidence="5">Phosphatidylserine decarboxylase</fullName>
    </recommendedName>
</protein>
<dbReference type="PANTHER" id="PTHR10067">
    <property type="entry name" value="PHOSPHATIDYLSERINE DECARBOXYLASE"/>
    <property type="match status" value="1"/>
</dbReference>
<proteinExistence type="predicted"/>
<dbReference type="EMBL" id="ML996574">
    <property type="protein sequence ID" value="KAF2756882.1"/>
    <property type="molecule type" value="Genomic_DNA"/>
</dbReference>
<dbReference type="GO" id="GO:0008654">
    <property type="term" value="P:phospholipid biosynthetic process"/>
    <property type="evidence" value="ECO:0007669"/>
    <property type="project" value="InterPro"/>
</dbReference>
<evidence type="ECO:0000256" key="1">
    <source>
        <dbReference type="ARBA" id="ARBA00022793"/>
    </source>
</evidence>
<dbReference type="PANTHER" id="PTHR10067:SF13">
    <property type="entry name" value="PHOSPHATIDYLSERINE DECARBOXYLASE"/>
    <property type="match status" value="1"/>
</dbReference>
<dbReference type="InterPro" id="IPR003817">
    <property type="entry name" value="PS_Dcarbxylase"/>
</dbReference>
<reference evidence="3" key="1">
    <citation type="journal article" date="2020" name="Stud. Mycol.">
        <title>101 Dothideomycetes genomes: a test case for predicting lifestyles and emergence of pathogens.</title>
        <authorList>
            <person name="Haridas S."/>
            <person name="Albert R."/>
            <person name="Binder M."/>
            <person name="Bloem J."/>
            <person name="Labutti K."/>
            <person name="Salamov A."/>
            <person name="Andreopoulos B."/>
            <person name="Baker S."/>
            <person name="Barry K."/>
            <person name="Bills G."/>
            <person name="Bluhm B."/>
            <person name="Cannon C."/>
            <person name="Castanera R."/>
            <person name="Culley D."/>
            <person name="Daum C."/>
            <person name="Ezra D."/>
            <person name="Gonzalez J."/>
            <person name="Henrissat B."/>
            <person name="Kuo A."/>
            <person name="Liang C."/>
            <person name="Lipzen A."/>
            <person name="Lutzoni F."/>
            <person name="Magnuson J."/>
            <person name="Mondo S."/>
            <person name="Nolan M."/>
            <person name="Ohm R."/>
            <person name="Pangilinan J."/>
            <person name="Park H.-J."/>
            <person name="Ramirez L."/>
            <person name="Alfaro M."/>
            <person name="Sun H."/>
            <person name="Tritt A."/>
            <person name="Yoshinaga Y."/>
            <person name="Zwiers L.-H."/>
            <person name="Turgeon B."/>
            <person name="Goodwin S."/>
            <person name="Spatafora J."/>
            <person name="Crous P."/>
            <person name="Grigoriev I."/>
        </authorList>
    </citation>
    <scope>NUCLEOTIDE SEQUENCE</scope>
    <source>
        <strain evidence="3">CBS 121739</strain>
    </source>
</reference>
<evidence type="ECO:0008006" key="5">
    <source>
        <dbReference type="Google" id="ProtNLM"/>
    </source>
</evidence>
<dbReference type="AlphaFoldDB" id="A0A6A6W1W8"/>
<keyword evidence="2" id="KW-0456">Lyase</keyword>
<dbReference type="GeneID" id="54487170"/>
<dbReference type="Pfam" id="PF02666">
    <property type="entry name" value="PS_Dcarbxylase"/>
    <property type="match status" value="1"/>
</dbReference>